<gene>
    <name evidence="1" type="ORF">Pfra01_001546100</name>
</gene>
<dbReference type="OrthoDB" id="123349at2759"/>
<comment type="caution">
    <text evidence="1">The sequence shown here is derived from an EMBL/GenBank/DDBJ whole genome shotgun (WGS) entry which is preliminary data.</text>
</comment>
<organism evidence="1 2">
    <name type="scientific">Phytophthora fragariaefolia</name>
    <dbReference type="NCBI Taxonomy" id="1490495"/>
    <lineage>
        <taxon>Eukaryota</taxon>
        <taxon>Sar</taxon>
        <taxon>Stramenopiles</taxon>
        <taxon>Oomycota</taxon>
        <taxon>Peronosporomycetes</taxon>
        <taxon>Peronosporales</taxon>
        <taxon>Peronosporaceae</taxon>
        <taxon>Phytophthora</taxon>
    </lineage>
</organism>
<reference evidence="1" key="1">
    <citation type="submission" date="2023-04" db="EMBL/GenBank/DDBJ databases">
        <title>Phytophthora fragariaefolia NBRC 109709.</title>
        <authorList>
            <person name="Ichikawa N."/>
            <person name="Sato H."/>
            <person name="Tonouchi N."/>
        </authorList>
    </citation>
    <scope>NUCLEOTIDE SEQUENCE</scope>
    <source>
        <strain evidence="1">NBRC 109709</strain>
    </source>
</reference>
<keyword evidence="2" id="KW-1185">Reference proteome</keyword>
<evidence type="ECO:0000313" key="1">
    <source>
        <dbReference type="EMBL" id="GMF44426.1"/>
    </source>
</evidence>
<sequence>MHPKPETRAGIASEVSGSARGCIPAGTCNFLSVGTRAMKDYMHTFMIPLDLTKTLQAAITTAWHEQREPDELEACVKAQGLAFDLVASIGPKLWRFNGYGFFI</sequence>
<dbReference type="AlphaFoldDB" id="A0A9W6XSX2"/>
<dbReference type="Proteomes" id="UP001165121">
    <property type="component" value="Unassembled WGS sequence"/>
</dbReference>
<proteinExistence type="predicted"/>
<dbReference type="EMBL" id="BSXT01001673">
    <property type="protein sequence ID" value="GMF44426.1"/>
    <property type="molecule type" value="Genomic_DNA"/>
</dbReference>
<protein>
    <submittedName>
        <fullName evidence="1">Unnamed protein product</fullName>
    </submittedName>
</protein>
<evidence type="ECO:0000313" key="2">
    <source>
        <dbReference type="Proteomes" id="UP001165121"/>
    </source>
</evidence>
<name>A0A9W6XSX2_9STRA</name>
<accession>A0A9W6XSX2</accession>